<dbReference type="EMBL" id="JABDJR010000362">
    <property type="protein sequence ID" value="NNF06911.1"/>
    <property type="molecule type" value="Genomic_DNA"/>
</dbReference>
<evidence type="ECO:0008006" key="5">
    <source>
        <dbReference type="Google" id="ProtNLM"/>
    </source>
</evidence>
<keyword evidence="2" id="KW-0472">Membrane</keyword>
<sequence>MSSRSMLRNSPKRKANSTQGRWWIAVLATLVLHLLVVLGLWKSEILLPSEVEALDSPPLELVFAPNEASEEPTFFSEQPPELETEAPENPDFLSNIDSQARDQKDGGDPSTTMPNMTGDSEAPQIALNPGGEPSNPSPEETASSPMEEERPEADEIEVEEGAEAVEEQVQELDPMAGIRREPSLANPGGNFDFYQPEMDNRTGNVDLTGDISLNTTAWDFAPWLQKFRRDFLRDWHGPPAYYMGIIDGWNKVRLEVDKDGTLLSINVLEEHGHNSLTNTSVLSFKVLAPYQPLPDDFPEDTLILTISLIYPNVKRR</sequence>
<keyword evidence="2" id="KW-0812">Transmembrane</keyword>
<feature type="transmembrane region" description="Helical" evidence="2">
    <location>
        <begin position="21"/>
        <end position="41"/>
    </location>
</feature>
<evidence type="ECO:0000313" key="3">
    <source>
        <dbReference type="EMBL" id="NNF06911.1"/>
    </source>
</evidence>
<name>A0A7Y2E846_UNCEI</name>
<accession>A0A7Y2E846</accession>
<dbReference type="Proteomes" id="UP000547674">
    <property type="component" value="Unassembled WGS sequence"/>
</dbReference>
<feature type="region of interest" description="Disordered" evidence="1">
    <location>
        <begin position="68"/>
        <end position="163"/>
    </location>
</feature>
<protein>
    <recommendedName>
        <fullName evidence="5">TonB C-terminal domain-containing protein</fullName>
    </recommendedName>
</protein>
<comment type="caution">
    <text evidence="3">The sequence shown here is derived from an EMBL/GenBank/DDBJ whole genome shotgun (WGS) entry which is preliminary data.</text>
</comment>
<feature type="region of interest" description="Disordered" evidence="1">
    <location>
        <begin position="174"/>
        <end position="193"/>
    </location>
</feature>
<feature type="compositionally biased region" description="Polar residues" evidence="1">
    <location>
        <begin position="109"/>
        <end position="118"/>
    </location>
</feature>
<proteinExistence type="predicted"/>
<gene>
    <name evidence="3" type="ORF">HKN21_09130</name>
</gene>
<evidence type="ECO:0000313" key="4">
    <source>
        <dbReference type="Proteomes" id="UP000547674"/>
    </source>
</evidence>
<evidence type="ECO:0000256" key="2">
    <source>
        <dbReference type="SAM" id="Phobius"/>
    </source>
</evidence>
<dbReference type="Gene3D" id="3.30.1150.10">
    <property type="match status" value="1"/>
</dbReference>
<dbReference type="SUPFAM" id="SSF74653">
    <property type="entry name" value="TolA/TonB C-terminal domain"/>
    <property type="match status" value="1"/>
</dbReference>
<keyword evidence="2" id="KW-1133">Transmembrane helix</keyword>
<reference evidence="3 4" key="1">
    <citation type="submission" date="2020-03" db="EMBL/GenBank/DDBJ databases">
        <title>Metabolic flexibility allows generalist bacteria to become dominant in a frequently disturbed ecosystem.</title>
        <authorList>
            <person name="Chen Y.-J."/>
            <person name="Leung P.M."/>
            <person name="Bay S.K."/>
            <person name="Hugenholtz P."/>
            <person name="Kessler A.J."/>
            <person name="Shelley G."/>
            <person name="Waite D.W."/>
            <person name="Cook P.L."/>
            <person name="Greening C."/>
        </authorList>
    </citation>
    <scope>NUCLEOTIDE SEQUENCE [LARGE SCALE GENOMIC DNA]</scope>
    <source>
        <strain evidence="3">SS_bin_28</strain>
    </source>
</reference>
<dbReference type="AlphaFoldDB" id="A0A7Y2E846"/>
<feature type="compositionally biased region" description="Acidic residues" evidence="1">
    <location>
        <begin position="149"/>
        <end position="163"/>
    </location>
</feature>
<organism evidence="3 4">
    <name type="scientific">Eiseniibacteriota bacterium</name>
    <dbReference type="NCBI Taxonomy" id="2212470"/>
    <lineage>
        <taxon>Bacteria</taxon>
        <taxon>Candidatus Eiseniibacteriota</taxon>
    </lineage>
</organism>
<evidence type="ECO:0000256" key="1">
    <source>
        <dbReference type="SAM" id="MobiDB-lite"/>
    </source>
</evidence>
<feature type="compositionally biased region" description="Low complexity" evidence="1">
    <location>
        <begin position="128"/>
        <end position="140"/>
    </location>
</feature>